<feature type="transmembrane region" description="Helical" evidence="1">
    <location>
        <begin position="39"/>
        <end position="56"/>
    </location>
</feature>
<evidence type="ECO:0000313" key="3">
    <source>
        <dbReference type="Proteomes" id="UP001162483"/>
    </source>
</evidence>
<dbReference type="Proteomes" id="UP001162483">
    <property type="component" value="Unassembled WGS sequence"/>
</dbReference>
<protein>
    <submittedName>
        <fullName evidence="2">Uncharacterized protein</fullName>
    </submittedName>
</protein>
<dbReference type="EMBL" id="CATNWA010000883">
    <property type="protein sequence ID" value="CAI9538458.1"/>
    <property type="molecule type" value="Genomic_DNA"/>
</dbReference>
<name>A0ABN9AR25_9NEOB</name>
<evidence type="ECO:0000313" key="2">
    <source>
        <dbReference type="EMBL" id="CAI9538458.1"/>
    </source>
</evidence>
<gene>
    <name evidence="2" type="ORF">SPARVUS_LOCUS1438359</name>
</gene>
<keyword evidence="1" id="KW-0472">Membrane</keyword>
<feature type="non-terminal residue" evidence="2">
    <location>
        <position position="68"/>
    </location>
</feature>
<accession>A0ABN9AR25</accession>
<reference evidence="2" key="1">
    <citation type="submission" date="2023-05" db="EMBL/GenBank/DDBJ databases">
        <authorList>
            <person name="Stuckert A."/>
        </authorList>
    </citation>
    <scope>NUCLEOTIDE SEQUENCE</scope>
</reference>
<comment type="caution">
    <text evidence="2">The sequence shown here is derived from an EMBL/GenBank/DDBJ whole genome shotgun (WGS) entry which is preliminary data.</text>
</comment>
<sequence length="68" mass="7963">MVSPPLRDIYRIYNSYSNCFGAMLMLVDITIAIRNSDFSIVHFCMLVFIVLDRRFMTSFKFLLLSMSP</sequence>
<proteinExistence type="predicted"/>
<evidence type="ECO:0000256" key="1">
    <source>
        <dbReference type="SAM" id="Phobius"/>
    </source>
</evidence>
<keyword evidence="3" id="KW-1185">Reference proteome</keyword>
<organism evidence="2 3">
    <name type="scientific">Staurois parvus</name>
    <dbReference type="NCBI Taxonomy" id="386267"/>
    <lineage>
        <taxon>Eukaryota</taxon>
        <taxon>Metazoa</taxon>
        <taxon>Chordata</taxon>
        <taxon>Craniata</taxon>
        <taxon>Vertebrata</taxon>
        <taxon>Euteleostomi</taxon>
        <taxon>Amphibia</taxon>
        <taxon>Batrachia</taxon>
        <taxon>Anura</taxon>
        <taxon>Neobatrachia</taxon>
        <taxon>Ranoidea</taxon>
        <taxon>Ranidae</taxon>
        <taxon>Staurois</taxon>
    </lineage>
</organism>
<keyword evidence="1" id="KW-1133">Transmembrane helix</keyword>
<keyword evidence="1" id="KW-0812">Transmembrane</keyword>